<dbReference type="InterPro" id="IPR045428">
    <property type="entry name" value="EACC1"/>
</dbReference>
<name>A0ABN0WFP3_9ACTN</name>
<organism evidence="1 2">
    <name type="scientific">Streptomyces blastmyceticus</name>
    <dbReference type="NCBI Taxonomy" id="68180"/>
    <lineage>
        <taxon>Bacteria</taxon>
        <taxon>Bacillati</taxon>
        <taxon>Actinomycetota</taxon>
        <taxon>Actinomycetes</taxon>
        <taxon>Kitasatosporales</taxon>
        <taxon>Streptomycetaceae</taxon>
        <taxon>Streptomyces</taxon>
    </lineage>
</organism>
<dbReference type="EMBL" id="BAAABW010000004">
    <property type="protein sequence ID" value="GAA0336030.1"/>
    <property type="molecule type" value="Genomic_DNA"/>
</dbReference>
<reference evidence="1 2" key="1">
    <citation type="journal article" date="2019" name="Int. J. Syst. Evol. Microbiol.">
        <title>The Global Catalogue of Microorganisms (GCM) 10K type strain sequencing project: providing services to taxonomists for standard genome sequencing and annotation.</title>
        <authorList>
            <consortium name="The Broad Institute Genomics Platform"/>
            <consortium name="The Broad Institute Genome Sequencing Center for Infectious Disease"/>
            <person name="Wu L."/>
            <person name="Ma J."/>
        </authorList>
    </citation>
    <scope>NUCLEOTIDE SEQUENCE [LARGE SCALE GENOMIC DNA]</scope>
    <source>
        <strain evidence="1 2">JCM 4565</strain>
    </source>
</reference>
<proteinExistence type="predicted"/>
<dbReference type="Pfam" id="PF19953">
    <property type="entry name" value="EACC1"/>
    <property type="match status" value="1"/>
</dbReference>
<keyword evidence="2" id="KW-1185">Reference proteome</keyword>
<comment type="caution">
    <text evidence="1">The sequence shown here is derived from an EMBL/GenBank/DDBJ whole genome shotgun (WGS) entry which is preliminary data.</text>
</comment>
<evidence type="ECO:0000313" key="2">
    <source>
        <dbReference type="Proteomes" id="UP001500063"/>
    </source>
</evidence>
<protein>
    <submittedName>
        <fullName evidence="1">Uncharacterized protein</fullName>
    </submittedName>
</protein>
<dbReference type="Proteomes" id="UP001500063">
    <property type="component" value="Unassembled WGS sequence"/>
</dbReference>
<sequence length="131" mass="14110">MVDSGAKPEAVGVRGMWDIMGADHQSSVELTVSRQGELNSLRTWLDLAAIPGMHVRRVPGTPGPGEQGALDALTVLATSSGLVTAIRVLPQFLRARRSDLSVTVTVRGKKLTVDARNVEEVMPILERLLDE</sequence>
<gene>
    <name evidence="1" type="ORF">GCM10010319_10070</name>
</gene>
<evidence type="ECO:0000313" key="1">
    <source>
        <dbReference type="EMBL" id="GAA0336030.1"/>
    </source>
</evidence>
<accession>A0ABN0WFP3</accession>